<dbReference type="WBParaSite" id="maker-uti_cns_0003547-snap-gene-0.9-mRNA-1">
    <property type="protein sequence ID" value="maker-uti_cns_0003547-snap-gene-0.9-mRNA-1"/>
    <property type="gene ID" value="maker-uti_cns_0003547-snap-gene-0.9"/>
</dbReference>
<protein>
    <submittedName>
        <fullName evidence="2">Lectin_legB domain-containing protein</fullName>
    </submittedName>
</protein>
<accession>A0A1I8GYD5</accession>
<dbReference type="AlphaFoldDB" id="A0A1I8GYD5"/>
<sequence length="304" mass="34339">MAQKSQQICVLLTALFNINALVCAASSNRHEWQVSHELAIDYEHFTESRIIFRVLPANQTTVGDPEEDSTLKSAYQGQSQSCSGRGANLPYRDLLLSPAVLHLILASFRLDQPSSTNYSNSARSSARYLFFADDKRRGEGGQTSVWMADFRPDKMDINFDQMTNADAMRSPEKPFYMVHLCVKLLSRLRLPPEDSSEVNKLLNSPVLPLSIGASILSCLLLCLMLWSFASLTRRLRRYQESVKFVSSYQSAGHFGCNSCSSRSNRVRYNGSVSLLQNGGYSSIDARMEHERRMQQQQLSPSFYY</sequence>
<evidence type="ECO:0000313" key="2">
    <source>
        <dbReference type="WBParaSite" id="maker-uti_cns_0003547-snap-gene-0.9-mRNA-1"/>
    </source>
</evidence>
<dbReference type="Proteomes" id="UP000095280">
    <property type="component" value="Unplaced"/>
</dbReference>
<organism evidence="1 2">
    <name type="scientific">Macrostomum lignano</name>
    <dbReference type="NCBI Taxonomy" id="282301"/>
    <lineage>
        <taxon>Eukaryota</taxon>
        <taxon>Metazoa</taxon>
        <taxon>Spiralia</taxon>
        <taxon>Lophotrochozoa</taxon>
        <taxon>Platyhelminthes</taxon>
        <taxon>Rhabditophora</taxon>
        <taxon>Macrostomorpha</taxon>
        <taxon>Macrostomida</taxon>
        <taxon>Macrostomidae</taxon>
        <taxon>Macrostomum</taxon>
    </lineage>
</organism>
<name>A0A1I8GYD5_9PLAT</name>
<proteinExistence type="predicted"/>
<evidence type="ECO:0000313" key="1">
    <source>
        <dbReference type="Proteomes" id="UP000095280"/>
    </source>
</evidence>
<reference evidence="2" key="1">
    <citation type="submission" date="2016-11" db="UniProtKB">
        <authorList>
            <consortium name="WormBaseParasite"/>
        </authorList>
    </citation>
    <scope>IDENTIFICATION</scope>
</reference>
<keyword evidence="1" id="KW-1185">Reference proteome</keyword>